<evidence type="ECO:0000256" key="7">
    <source>
        <dbReference type="ARBA" id="ARBA00023136"/>
    </source>
</evidence>
<evidence type="ECO:0000256" key="8">
    <source>
        <dbReference type="RuleBase" id="RU363032"/>
    </source>
</evidence>
<dbReference type="InterPro" id="IPR000515">
    <property type="entry name" value="MetI-like"/>
</dbReference>
<evidence type="ECO:0000313" key="11">
    <source>
        <dbReference type="Proteomes" id="UP000070376"/>
    </source>
</evidence>
<keyword evidence="2 8" id="KW-0813">Transport</keyword>
<keyword evidence="5" id="KW-0029">Amino-acid transport</keyword>
<dbReference type="EMBL" id="LRPN01000148">
    <property type="protein sequence ID" value="KWZ78218.1"/>
    <property type="molecule type" value="Genomic_DNA"/>
</dbReference>
<comment type="subcellular location">
    <subcellularLocation>
        <location evidence="1 8">Cell membrane</location>
        <topology evidence="1 8">Multi-pass membrane protein</topology>
    </subcellularLocation>
</comment>
<dbReference type="GO" id="GO:0043190">
    <property type="term" value="C:ATP-binding cassette (ABC) transporter complex"/>
    <property type="evidence" value="ECO:0007669"/>
    <property type="project" value="InterPro"/>
</dbReference>
<dbReference type="FunFam" id="1.10.3720.10:FF:000033">
    <property type="entry name" value="Polar amino acid ABC transporter permease"/>
    <property type="match status" value="1"/>
</dbReference>
<dbReference type="Pfam" id="PF00528">
    <property type="entry name" value="BPD_transp_1"/>
    <property type="match status" value="1"/>
</dbReference>
<dbReference type="PATRIC" id="fig|1398.22.peg.3079"/>
<dbReference type="PANTHER" id="PTHR30614">
    <property type="entry name" value="MEMBRANE COMPONENT OF AMINO ACID ABC TRANSPORTER"/>
    <property type="match status" value="1"/>
</dbReference>
<reference evidence="11" key="1">
    <citation type="submission" date="2016-01" db="EMBL/GenBank/DDBJ databases">
        <authorList>
            <person name="Mitreva M."/>
            <person name="Pepin K.H."/>
            <person name="Mihindukulasuriya K.A."/>
            <person name="Fulton R."/>
            <person name="Fronick C."/>
            <person name="O'Laughlin M."/>
            <person name="Miner T."/>
            <person name="Herter B."/>
            <person name="Rosa B.A."/>
            <person name="Cordes M."/>
            <person name="Tomlinson C."/>
            <person name="Wollam A."/>
            <person name="Palsikar V.B."/>
            <person name="Mardis E.R."/>
            <person name="Wilson R.K."/>
        </authorList>
    </citation>
    <scope>NUCLEOTIDE SEQUENCE [LARGE SCALE GENOMIC DNA]</scope>
    <source>
        <strain evidence="11">GED7749B</strain>
    </source>
</reference>
<dbReference type="GO" id="GO:0006865">
    <property type="term" value="P:amino acid transport"/>
    <property type="evidence" value="ECO:0007669"/>
    <property type="project" value="UniProtKB-KW"/>
</dbReference>
<proteinExistence type="inferred from homology"/>
<evidence type="ECO:0000259" key="9">
    <source>
        <dbReference type="PROSITE" id="PS50928"/>
    </source>
</evidence>
<dbReference type="AlphaFoldDB" id="A0A133KF85"/>
<dbReference type="Gene3D" id="1.10.3720.10">
    <property type="entry name" value="MetI-like"/>
    <property type="match status" value="1"/>
</dbReference>
<comment type="caution">
    <text evidence="10">The sequence shown here is derived from an EMBL/GenBank/DDBJ whole genome shotgun (WGS) entry which is preliminary data.</text>
</comment>
<gene>
    <name evidence="10" type="ORF">HMPREF3213_03074</name>
</gene>
<evidence type="ECO:0000256" key="3">
    <source>
        <dbReference type="ARBA" id="ARBA00022475"/>
    </source>
</evidence>
<dbReference type="InterPro" id="IPR043429">
    <property type="entry name" value="ArtM/GltK/GlnP/TcyL/YhdX-like"/>
</dbReference>
<dbReference type="GO" id="GO:0022857">
    <property type="term" value="F:transmembrane transporter activity"/>
    <property type="evidence" value="ECO:0007669"/>
    <property type="project" value="InterPro"/>
</dbReference>
<dbReference type="InterPro" id="IPR010065">
    <property type="entry name" value="AA_ABC_transptr_permease_3TM"/>
</dbReference>
<dbReference type="SUPFAM" id="SSF161098">
    <property type="entry name" value="MetI-like"/>
    <property type="match status" value="1"/>
</dbReference>
<dbReference type="InterPro" id="IPR035906">
    <property type="entry name" value="MetI-like_sf"/>
</dbReference>
<dbReference type="Proteomes" id="UP000070376">
    <property type="component" value="Unassembled WGS sequence"/>
</dbReference>
<feature type="transmembrane region" description="Helical" evidence="8">
    <location>
        <begin position="188"/>
        <end position="209"/>
    </location>
</feature>
<evidence type="ECO:0000256" key="5">
    <source>
        <dbReference type="ARBA" id="ARBA00022970"/>
    </source>
</evidence>
<evidence type="ECO:0000256" key="2">
    <source>
        <dbReference type="ARBA" id="ARBA00022448"/>
    </source>
</evidence>
<feature type="transmembrane region" description="Helical" evidence="8">
    <location>
        <begin position="49"/>
        <end position="74"/>
    </location>
</feature>
<organism evidence="10 11">
    <name type="scientific">Heyndrickxia coagulans</name>
    <name type="common">Weizmannia coagulans</name>
    <dbReference type="NCBI Taxonomy" id="1398"/>
    <lineage>
        <taxon>Bacteria</taxon>
        <taxon>Bacillati</taxon>
        <taxon>Bacillota</taxon>
        <taxon>Bacilli</taxon>
        <taxon>Bacillales</taxon>
        <taxon>Bacillaceae</taxon>
        <taxon>Heyndrickxia</taxon>
    </lineage>
</organism>
<dbReference type="CDD" id="cd06261">
    <property type="entry name" value="TM_PBP2"/>
    <property type="match status" value="1"/>
</dbReference>
<accession>A0A133KF85</accession>
<dbReference type="NCBIfam" id="TIGR01726">
    <property type="entry name" value="HEQRo_perm_3TM"/>
    <property type="match status" value="1"/>
</dbReference>
<evidence type="ECO:0000256" key="1">
    <source>
        <dbReference type="ARBA" id="ARBA00004651"/>
    </source>
</evidence>
<feature type="transmembrane region" description="Helical" evidence="8">
    <location>
        <begin position="152"/>
        <end position="173"/>
    </location>
</feature>
<feature type="domain" description="ABC transmembrane type-1" evidence="9">
    <location>
        <begin position="18"/>
        <end position="206"/>
    </location>
</feature>
<evidence type="ECO:0000256" key="6">
    <source>
        <dbReference type="ARBA" id="ARBA00022989"/>
    </source>
</evidence>
<evidence type="ECO:0000256" key="4">
    <source>
        <dbReference type="ARBA" id="ARBA00022692"/>
    </source>
</evidence>
<protein>
    <submittedName>
        <fullName evidence="10">Putative glutamine ABC transporter permease protein GlnM</fullName>
    </submittedName>
</protein>
<keyword evidence="6 8" id="KW-1133">Transmembrane helix</keyword>
<dbReference type="PANTHER" id="PTHR30614:SF7">
    <property type="entry name" value="GLUTAMINE ABC TRANSPORTER PERMEASE PROTEIN GLNM-RELATED"/>
    <property type="match status" value="1"/>
</dbReference>
<feature type="transmembrane region" description="Helical" evidence="8">
    <location>
        <begin position="80"/>
        <end position="103"/>
    </location>
</feature>
<keyword evidence="3" id="KW-1003">Cell membrane</keyword>
<feature type="transmembrane region" description="Helical" evidence="8">
    <location>
        <begin position="22"/>
        <end position="42"/>
    </location>
</feature>
<name>A0A133KF85_HEYCO</name>
<comment type="similarity">
    <text evidence="8">Belongs to the binding-protein-dependent transport system permease family.</text>
</comment>
<dbReference type="RefSeq" id="WP_035189180.1">
    <property type="nucleotide sequence ID" value="NZ_KQ955903.1"/>
</dbReference>
<sequence>MLDFSILTDNIDLYMKGFVNTIKISIIGLVASFILGNLIAVFRLAPVKLLNFIGAVYVEVIRNIPLILTGFFFYNGLSYFHINLSGFIAGTIALSIYTAAFIAEAVRAGIQSVDKGQLEAARSTGLTYTQAMRYVVLPQAIKIVIPPIGNQFLNLVKNSSILGVFAGLDLMYYADLIHEKTWVTFDTYIFVGMFYLILTIPLSLLVNYLERRLARSS</sequence>
<dbReference type="PROSITE" id="PS50928">
    <property type="entry name" value="ABC_TM1"/>
    <property type="match status" value="1"/>
</dbReference>
<keyword evidence="7 8" id="KW-0472">Membrane</keyword>
<keyword evidence="4 8" id="KW-0812">Transmembrane</keyword>
<evidence type="ECO:0000313" key="10">
    <source>
        <dbReference type="EMBL" id="KWZ78218.1"/>
    </source>
</evidence>